<dbReference type="PATRIC" id="fig|151081.8.peg.614"/>
<dbReference type="EMBL" id="JXXZ01000025">
    <property type="protein sequence ID" value="KJY94942.1"/>
    <property type="molecule type" value="Genomic_DNA"/>
</dbReference>
<sequence>MRDQLKNLTEKDYWVYGVTEPDFDHAMNIVREMIDARTEQYKAEEARVREESPDVADDILDDVAYYRYTDNQYLWQFSLWRLQGLIEAVIAHQLVETNSTKKLFGLKAKLEALKGIGYSIEQQEIDELLLWANLRNALSHAPPEQYRPAPLREEDIVEYHEFVKSLYLRWQKEKANINVV</sequence>
<dbReference type="GeneID" id="58230458"/>
<proteinExistence type="predicted"/>
<evidence type="ECO:0000313" key="1">
    <source>
        <dbReference type="EMBL" id="KJY94942.1"/>
    </source>
</evidence>
<organism evidence="1 2">
    <name type="scientific">Pseudoalteromonas ruthenica</name>
    <dbReference type="NCBI Taxonomy" id="151081"/>
    <lineage>
        <taxon>Bacteria</taxon>
        <taxon>Pseudomonadati</taxon>
        <taxon>Pseudomonadota</taxon>
        <taxon>Gammaproteobacteria</taxon>
        <taxon>Alteromonadales</taxon>
        <taxon>Pseudoalteromonadaceae</taxon>
        <taxon>Pseudoalteromonas</taxon>
    </lineage>
</organism>
<dbReference type="OrthoDB" id="1427877at2"/>
<reference evidence="1 2" key="1">
    <citation type="journal article" date="2015" name="BMC Genomics">
        <title>Genome mining reveals unlocked bioactive potential of marine Gram-negative bacteria.</title>
        <authorList>
            <person name="Machado H."/>
            <person name="Sonnenschein E.C."/>
            <person name="Melchiorsen J."/>
            <person name="Gram L."/>
        </authorList>
    </citation>
    <scope>NUCLEOTIDE SEQUENCE [LARGE SCALE GENOMIC DNA]</scope>
    <source>
        <strain evidence="1 2">S3137</strain>
    </source>
</reference>
<evidence type="ECO:0008006" key="3">
    <source>
        <dbReference type="Google" id="ProtNLM"/>
    </source>
</evidence>
<dbReference type="Proteomes" id="UP000033664">
    <property type="component" value="Unassembled WGS sequence"/>
</dbReference>
<gene>
    <name evidence="1" type="ORF">TW72_18335</name>
</gene>
<keyword evidence="2" id="KW-1185">Reference proteome</keyword>
<dbReference type="AlphaFoldDB" id="A0A0F4PHV1"/>
<name>A0A0F4PHV1_9GAMM</name>
<protein>
    <recommendedName>
        <fullName evidence="3">DUF4145 domain-containing protein</fullName>
    </recommendedName>
</protein>
<accession>A0A0F4PHV1</accession>
<comment type="caution">
    <text evidence="1">The sequence shown here is derived from an EMBL/GenBank/DDBJ whole genome shotgun (WGS) entry which is preliminary data.</text>
</comment>
<dbReference type="RefSeq" id="WP_045978456.1">
    <property type="nucleotide sequence ID" value="NZ_JXXY01000002.1"/>
</dbReference>
<evidence type="ECO:0000313" key="2">
    <source>
        <dbReference type="Proteomes" id="UP000033664"/>
    </source>
</evidence>